<feature type="domain" description="EAL" evidence="2">
    <location>
        <begin position="594"/>
        <end position="845"/>
    </location>
</feature>
<dbReference type="SMART" id="SM00267">
    <property type="entry name" value="GGDEF"/>
    <property type="match status" value="1"/>
</dbReference>
<evidence type="ECO:0000256" key="1">
    <source>
        <dbReference type="SAM" id="Phobius"/>
    </source>
</evidence>
<dbReference type="InterPro" id="IPR050706">
    <property type="entry name" value="Cyclic-di-GMP_PDE-like"/>
</dbReference>
<reference evidence="4" key="1">
    <citation type="submission" date="2023-05" db="EMBL/GenBank/DDBJ databases">
        <title>Mariniplasma microaerophilum sp. nov., a novel anaerobic mollicute isolated from terrestrial mud volcano, Taman Peninsula, Russia.</title>
        <authorList>
            <person name="Khomyakova M.A."/>
            <person name="Merkel A.Y."/>
            <person name="Slobodkin A.I."/>
        </authorList>
    </citation>
    <scope>NUCLEOTIDE SEQUENCE</scope>
    <source>
        <strain evidence="4">M4Ah</strain>
    </source>
</reference>
<dbReference type="PANTHER" id="PTHR33121:SF70">
    <property type="entry name" value="SIGNALING PROTEIN YKOW"/>
    <property type="match status" value="1"/>
</dbReference>
<dbReference type="EMBL" id="JASCXW010000005">
    <property type="protein sequence ID" value="MDI6452452.1"/>
    <property type="molecule type" value="Genomic_DNA"/>
</dbReference>
<organism evidence="4 5">
    <name type="scientific">Peloplasma aerotolerans</name>
    <dbReference type="NCBI Taxonomy" id="3044389"/>
    <lineage>
        <taxon>Bacteria</taxon>
        <taxon>Bacillati</taxon>
        <taxon>Mycoplasmatota</taxon>
        <taxon>Mollicutes</taxon>
        <taxon>Acholeplasmatales</taxon>
        <taxon>Acholeplasmataceae</taxon>
        <taxon>Peloplasma</taxon>
    </lineage>
</organism>
<dbReference type="SUPFAM" id="SSF141868">
    <property type="entry name" value="EAL domain-like"/>
    <property type="match status" value="1"/>
</dbReference>
<dbReference type="PROSITE" id="PS50887">
    <property type="entry name" value="GGDEF"/>
    <property type="match status" value="1"/>
</dbReference>
<dbReference type="PROSITE" id="PS50883">
    <property type="entry name" value="EAL"/>
    <property type="match status" value="1"/>
</dbReference>
<dbReference type="Pfam" id="PF00563">
    <property type="entry name" value="EAL"/>
    <property type="match status" value="1"/>
</dbReference>
<dbReference type="Pfam" id="PF00990">
    <property type="entry name" value="GGDEF"/>
    <property type="match status" value="1"/>
</dbReference>
<keyword evidence="1" id="KW-1133">Transmembrane helix</keyword>
<dbReference type="InterPro" id="IPR043128">
    <property type="entry name" value="Rev_trsase/Diguanyl_cyclase"/>
</dbReference>
<dbReference type="InterPro" id="IPR001633">
    <property type="entry name" value="EAL_dom"/>
</dbReference>
<protein>
    <submittedName>
        <fullName evidence="4">Bifunctional diguanylate cyclase/phosphodiesterase</fullName>
    </submittedName>
</protein>
<comment type="caution">
    <text evidence="4">The sequence shown here is derived from an EMBL/GenBank/DDBJ whole genome shotgun (WGS) entry which is preliminary data.</text>
</comment>
<evidence type="ECO:0000259" key="3">
    <source>
        <dbReference type="PROSITE" id="PS50887"/>
    </source>
</evidence>
<keyword evidence="5" id="KW-1185">Reference proteome</keyword>
<sequence>MKRYTWKLAIAFILSYVLLMVVVVFSYTRISENFILNQAKQNLIDQNQIITNRINAQFDFDYQQFNELILYYENLSLNPIDELNANIEMISVNGQNFEGFGTLDQRTLSLLEETFTYLSAFDNEDFEQNIAIYSFAEAFGDANQTVYIFFMVDEYVAYFDAQIYLDSILDLSDMHDHYLIVSADNVVAYRSFLNGSFNYFYDYLRAEGVSESSIDVIKSKLMSGTSGASQHKFLGVNSFIVYSPLNTELSTKNYYLIQTFNENVVITSLGYLTNILWALFFVIFILFAGALVLLFKILEQKVNDIENARLAHYYAKPYIVRVSHKGKIKSYNHSFKKLLGDYDIYDYVTDFDTRQDSDLDLIEDVLKRQRAFTAIFELGFHKLVYVRFIPLKTTGGYILIGDDITSIEGKFDEYRHMALFNKVTHLPNYNSLKQDLQSFFDNVELLEKKNSLLALDIVSFSKINLLLGEKSGDRFLVIVSELIDESLEGYPATLYNIVADSFVVFFKDIENYNWVTRWAQKLITTFEKPITIDKNFINIDVKMGIFNIEVAKYEIMNSEIVYENMQLALNHAKESTQQKYFIYDVSLSMVASREQRMEQDLAYAIKNNEFYMALQPQYDNQKEKITGFEALIRWNNPKYASESPLKFIEMAERNNMIIDIGRIALHETFLIAKELERYDIHISMNISPVQLLQAGFVNEVCTIYEQYDLKKGAVSLEITETFLIGSFELIINKLKLLKKYGFNIHLDDFGTGYSSLQYLKDLPINTLKIDRAFIINLESDAYSRAIVQMISSLAKNVGLEVIAEGIENDRQNQLVYKSGCNIIQGYLISPAVVKSEAIKLIEDYNINKTKKVEVQKKEIKR</sequence>
<dbReference type="InterPro" id="IPR029787">
    <property type="entry name" value="Nucleotide_cyclase"/>
</dbReference>
<keyword evidence="1" id="KW-0472">Membrane</keyword>
<dbReference type="InterPro" id="IPR035919">
    <property type="entry name" value="EAL_sf"/>
</dbReference>
<dbReference type="Proteomes" id="UP001431532">
    <property type="component" value="Unassembled WGS sequence"/>
</dbReference>
<name>A0AAW6U3J5_9MOLU</name>
<accession>A0AAW6U3J5</accession>
<evidence type="ECO:0000313" key="4">
    <source>
        <dbReference type="EMBL" id="MDI6452452.1"/>
    </source>
</evidence>
<dbReference type="Gene3D" id="3.30.70.270">
    <property type="match status" value="1"/>
</dbReference>
<keyword evidence="1" id="KW-0812">Transmembrane</keyword>
<feature type="transmembrane region" description="Helical" evidence="1">
    <location>
        <begin position="275"/>
        <end position="295"/>
    </location>
</feature>
<dbReference type="GO" id="GO:0071111">
    <property type="term" value="F:cyclic-guanylate-specific phosphodiesterase activity"/>
    <property type="evidence" value="ECO:0007669"/>
    <property type="project" value="InterPro"/>
</dbReference>
<dbReference type="Gene3D" id="3.20.20.450">
    <property type="entry name" value="EAL domain"/>
    <property type="match status" value="1"/>
</dbReference>
<dbReference type="InterPro" id="IPR000160">
    <property type="entry name" value="GGDEF_dom"/>
</dbReference>
<gene>
    <name evidence="4" type="ORF">QJ521_02640</name>
</gene>
<dbReference type="SMART" id="SM00052">
    <property type="entry name" value="EAL"/>
    <property type="match status" value="1"/>
</dbReference>
<feature type="domain" description="GGDEF" evidence="3">
    <location>
        <begin position="448"/>
        <end position="585"/>
    </location>
</feature>
<proteinExistence type="predicted"/>
<dbReference type="PANTHER" id="PTHR33121">
    <property type="entry name" value="CYCLIC DI-GMP PHOSPHODIESTERASE PDEF"/>
    <property type="match status" value="1"/>
</dbReference>
<dbReference type="RefSeq" id="WP_282838867.1">
    <property type="nucleotide sequence ID" value="NZ_JASCXW010000005.1"/>
</dbReference>
<dbReference type="AlphaFoldDB" id="A0AAW6U3J5"/>
<evidence type="ECO:0000313" key="5">
    <source>
        <dbReference type="Proteomes" id="UP001431532"/>
    </source>
</evidence>
<dbReference type="SUPFAM" id="SSF55073">
    <property type="entry name" value="Nucleotide cyclase"/>
    <property type="match status" value="1"/>
</dbReference>
<dbReference type="CDD" id="cd01948">
    <property type="entry name" value="EAL"/>
    <property type="match status" value="1"/>
</dbReference>
<evidence type="ECO:0000259" key="2">
    <source>
        <dbReference type="PROSITE" id="PS50883"/>
    </source>
</evidence>